<dbReference type="Proteomes" id="UP001249851">
    <property type="component" value="Unassembled WGS sequence"/>
</dbReference>
<protein>
    <submittedName>
        <fullName evidence="1">Uncharacterized protein</fullName>
    </submittedName>
</protein>
<organism evidence="1 2">
    <name type="scientific">Acropora cervicornis</name>
    <name type="common">Staghorn coral</name>
    <dbReference type="NCBI Taxonomy" id="6130"/>
    <lineage>
        <taxon>Eukaryota</taxon>
        <taxon>Metazoa</taxon>
        <taxon>Cnidaria</taxon>
        <taxon>Anthozoa</taxon>
        <taxon>Hexacorallia</taxon>
        <taxon>Scleractinia</taxon>
        <taxon>Astrocoeniina</taxon>
        <taxon>Acroporidae</taxon>
        <taxon>Acropora</taxon>
    </lineage>
</organism>
<gene>
    <name evidence="1" type="ORF">P5673_016313</name>
</gene>
<sequence>MDQHTKVDVTLKGIVKNVIASFNCKVLFHQCQQLRRAKKAQKQRGKKITKVREKMIHSIDFMIVFKVNMDFTAFY</sequence>
<dbReference type="AlphaFoldDB" id="A0AAD9V4P6"/>
<reference evidence="1" key="2">
    <citation type="journal article" date="2023" name="Science">
        <title>Genomic signatures of disease resistance in endangered staghorn corals.</title>
        <authorList>
            <person name="Vollmer S.V."/>
            <person name="Selwyn J.D."/>
            <person name="Despard B.A."/>
            <person name="Roesel C.L."/>
        </authorList>
    </citation>
    <scope>NUCLEOTIDE SEQUENCE</scope>
    <source>
        <strain evidence="1">K2</strain>
    </source>
</reference>
<comment type="caution">
    <text evidence="1">The sequence shown here is derived from an EMBL/GenBank/DDBJ whole genome shotgun (WGS) entry which is preliminary data.</text>
</comment>
<evidence type="ECO:0000313" key="2">
    <source>
        <dbReference type="Proteomes" id="UP001249851"/>
    </source>
</evidence>
<keyword evidence="2" id="KW-1185">Reference proteome</keyword>
<reference evidence="1" key="1">
    <citation type="journal article" date="2023" name="G3 (Bethesda)">
        <title>Whole genome assembly and annotation of the endangered Caribbean coral Acropora cervicornis.</title>
        <authorList>
            <person name="Selwyn J.D."/>
            <person name="Vollmer S.V."/>
        </authorList>
    </citation>
    <scope>NUCLEOTIDE SEQUENCE</scope>
    <source>
        <strain evidence="1">K2</strain>
    </source>
</reference>
<accession>A0AAD9V4P6</accession>
<dbReference type="EMBL" id="JARQWQ010000034">
    <property type="protein sequence ID" value="KAK2561169.1"/>
    <property type="molecule type" value="Genomic_DNA"/>
</dbReference>
<evidence type="ECO:0000313" key="1">
    <source>
        <dbReference type="EMBL" id="KAK2561169.1"/>
    </source>
</evidence>
<proteinExistence type="predicted"/>
<name>A0AAD9V4P6_ACRCE</name>